<keyword evidence="2" id="KW-1185">Reference proteome</keyword>
<organism evidence="1 2">
    <name type="scientific">Symbiodinium microadriaticum</name>
    <name type="common">Dinoflagellate</name>
    <name type="synonym">Zooxanthella microadriatica</name>
    <dbReference type="NCBI Taxonomy" id="2951"/>
    <lineage>
        <taxon>Eukaryota</taxon>
        <taxon>Sar</taxon>
        <taxon>Alveolata</taxon>
        <taxon>Dinophyceae</taxon>
        <taxon>Suessiales</taxon>
        <taxon>Symbiodiniaceae</taxon>
        <taxon>Symbiodinium</taxon>
    </lineage>
</organism>
<dbReference type="AlphaFoldDB" id="A0A1Q9E2I4"/>
<comment type="caution">
    <text evidence="1">The sequence shown here is derived from an EMBL/GenBank/DDBJ whole genome shotgun (WGS) entry which is preliminary data.</text>
</comment>
<proteinExistence type="predicted"/>
<evidence type="ECO:0000313" key="1">
    <source>
        <dbReference type="EMBL" id="OLQ01638.1"/>
    </source>
</evidence>
<name>A0A1Q9E2I4_SYMMI</name>
<dbReference type="OrthoDB" id="419418at2759"/>
<sequence>MPGAGEDEGGRRRHTESASKALKVAIGAGGLEPSIAFDLGKRLCQAQRAEQQLMQPSLTWSAKDRQMEPTSQIVLFHRAVATRAAGVMGAAASEVPPVFYNKDYQQPWLEALAKACARNVAGRSLLEMQYLWTQSPGKCPPIKAWRHFFLPFLPSLALHDEAFSLLLECNCAEELQFKRSQPFVHQPLAEAGRGTEALQRGELSAVPSARAEGRQNHAEPVINRNCWESGRGAPWQGEESSVWRPLLAVLARREEEQRISGHGAFYALDSRLMGERPHQSLFRAESRNKTSGVVTIGYEGEKRTLKLGVDVKGRRGEKGNLISKIHSLGLRTDMPAEGVRASARKMAQWAEAERRQDLVFLLLKATADHPPVITCIARHKFWESQLYRPSGEEGATKEGLQPGYLVSTVRRSAVDTSTAKDIAVAGSADCGSEPLLATALGNETARLEAEQKGFSEKVANTFFPRLVSSGQFDKSTLAMLSPAQPMRRSPICTDSLLGSEGGVATLGQGPDKELGIKPQSVSGSYDCTQLTGWLKRSRSQEYLLAGSCQLSTLAEQLVQVEKPMLAHLPRAARLVEAICGRFESSVGLRWHWGSRGTANIQHLLATLLIACNCLRRHLFGSEVERGLHAKVQRMQRESPLAHGGFPEISVNAVSKCEDMALDGPPRKIVGSQCKFLVSRADGKCLYRTAQSPGKAVEQSQAASSHYVQGASKGTRIGYEHCGCERYSASSLKGAKEVQILQAALAMGETCVAMRPTEMASSDAEESEPCALVMGQGCPLTSTVKMHSVTVCQTAMQLLALEWTEVEEDGLRQGSVDA</sequence>
<reference evidence="1 2" key="1">
    <citation type="submission" date="2016-02" db="EMBL/GenBank/DDBJ databases">
        <title>Genome analysis of coral dinoflagellate symbionts highlights evolutionary adaptations to a symbiotic lifestyle.</title>
        <authorList>
            <person name="Aranda M."/>
            <person name="Li Y."/>
            <person name="Liew Y.J."/>
            <person name="Baumgarten S."/>
            <person name="Simakov O."/>
            <person name="Wilson M."/>
            <person name="Piel J."/>
            <person name="Ashoor H."/>
            <person name="Bougouffa S."/>
            <person name="Bajic V.B."/>
            <person name="Ryu T."/>
            <person name="Ravasi T."/>
            <person name="Bayer T."/>
            <person name="Micklem G."/>
            <person name="Kim H."/>
            <person name="Bhak J."/>
            <person name="Lajeunesse T.C."/>
            <person name="Voolstra C.R."/>
        </authorList>
    </citation>
    <scope>NUCLEOTIDE SEQUENCE [LARGE SCALE GENOMIC DNA]</scope>
    <source>
        <strain evidence="1 2">CCMP2467</strain>
    </source>
</reference>
<accession>A0A1Q9E2I4</accession>
<protein>
    <submittedName>
        <fullName evidence="1">Uncharacterized protein</fullName>
    </submittedName>
</protein>
<dbReference type="EMBL" id="LSRX01000285">
    <property type="protein sequence ID" value="OLQ01638.1"/>
    <property type="molecule type" value="Genomic_DNA"/>
</dbReference>
<dbReference type="Proteomes" id="UP000186817">
    <property type="component" value="Unassembled WGS sequence"/>
</dbReference>
<gene>
    <name evidence="1" type="ORF">AK812_SmicGene15608</name>
</gene>
<evidence type="ECO:0000313" key="2">
    <source>
        <dbReference type="Proteomes" id="UP000186817"/>
    </source>
</evidence>